<evidence type="ECO:0000256" key="5">
    <source>
        <dbReference type="SAM" id="MobiDB-lite"/>
    </source>
</evidence>
<gene>
    <name evidence="7" type="ORF">ZIOFF_047070</name>
</gene>
<evidence type="ECO:0000256" key="2">
    <source>
        <dbReference type="ARBA" id="ARBA00022679"/>
    </source>
</evidence>
<dbReference type="InterPro" id="IPR035595">
    <property type="entry name" value="UDP_glycos_trans_CS"/>
</dbReference>
<organism evidence="7 8">
    <name type="scientific">Zingiber officinale</name>
    <name type="common">Ginger</name>
    <name type="synonym">Amomum zingiber</name>
    <dbReference type="NCBI Taxonomy" id="94328"/>
    <lineage>
        <taxon>Eukaryota</taxon>
        <taxon>Viridiplantae</taxon>
        <taxon>Streptophyta</taxon>
        <taxon>Embryophyta</taxon>
        <taxon>Tracheophyta</taxon>
        <taxon>Spermatophyta</taxon>
        <taxon>Magnoliopsida</taxon>
        <taxon>Liliopsida</taxon>
        <taxon>Zingiberales</taxon>
        <taxon>Zingiberaceae</taxon>
        <taxon>Zingiber</taxon>
    </lineage>
</organism>
<feature type="region of interest" description="Disordered" evidence="5">
    <location>
        <begin position="433"/>
        <end position="461"/>
    </location>
</feature>
<comment type="similarity">
    <text evidence="1 3">Belongs to the UDP-glycosyltransferase family.</text>
</comment>
<dbReference type="PROSITE" id="PS00375">
    <property type="entry name" value="UDPGT"/>
    <property type="match status" value="1"/>
</dbReference>
<evidence type="ECO:0000313" key="8">
    <source>
        <dbReference type="Proteomes" id="UP000734854"/>
    </source>
</evidence>
<evidence type="ECO:0000256" key="3">
    <source>
        <dbReference type="RuleBase" id="RU003718"/>
    </source>
</evidence>
<dbReference type="InterPro" id="IPR002213">
    <property type="entry name" value="UDP_glucos_trans"/>
</dbReference>
<protein>
    <recommendedName>
        <fullName evidence="4">Glycosyltransferase</fullName>
        <ecNumber evidence="4">2.4.1.-</ecNumber>
    </recommendedName>
</protein>
<keyword evidence="3" id="KW-0328">Glycosyltransferase</keyword>
<dbReference type="GO" id="GO:0035251">
    <property type="term" value="F:UDP-glucosyltransferase activity"/>
    <property type="evidence" value="ECO:0007669"/>
    <property type="project" value="TreeGrafter"/>
</dbReference>
<name>A0A8J5FSG7_ZINOF</name>
<dbReference type="AlphaFoldDB" id="A0A8J5FSG7"/>
<dbReference type="EMBL" id="JACMSC010000013">
    <property type="protein sequence ID" value="KAG6492120.1"/>
    <property type="molecule type" value="Genomic_DNA"/>
</dbReference>
<evidence type="ECO:0000256" key="4">
    <source>
        <dbReference type="RuleBase" id="RU362057"/>
    </source>
</evidence>
<dbReference type="InterPro" id="IPR058980">
    <property type="entry name" value="Glyco_transf_N"/>
</dbReference>
<dbReference type="OrthoDB" id="731962at2759"/>
<keyword evidence="8" id="KW-1185">Reference proteome</keyword>
<evidence type="ECO:0000259" key="6">
    <source>
        <dbReference type="Pfam" id="PF26168"/>
    </source>
</evidence>
<dbReference type="Pfam" id="PF26168">
    <property type="entry name" value="Glyco_transf_N"/>
    <property type="match status" value="1"/>
</dbReference>
<feature type="domain" description="Glycosyltransferase N-terminal" evidence="6">
    <location>
        <begin position="6"/>
        <end position="243"/>
    </location>
</feature>
<dbReference type="PANTHER" id="PTHR48047">
    <property type="entry name" value="GLYCOSYLTRANSFERASE"/>
    <property type="match status" value="1"/>
</dbReference>
<proteinExistence type="inferred from homology"/>
<dbReference type="CDD" id="cd03784">
    <property type="entry name" value="GT1_Gtf-like"/>
    <property type="match status" value="1"/>
</dbReference>
<feature type="compositionally biased region" description="Basic and acidic residues" evidence="5">
    <location>
        <begin position="439"/>
        <end position="457"/>
    </location>
</feature>
<accession>A0A8J5FSG7</accession>
<comment type="caution">
    <text evidence="7">The sequence shown here is derived from an EMBL/GenBank/DDBJ whole genome shotgun (WGS) entry which is preliminary data.</text>
</comment>
<evidence type="ECO:0000256" key="1">
    <source>
        <dbReference type="ARBA" id="ARBA00009995"/>
    </source>
</evidence>
<keyword evidence="2 3" id="KW-0808">Transferase</keyword>
<dbReference type="PANTHER" id="PTHR48047:SF19">
    <property type="entry name" value="GLYCOSYLTRANSFERASE"/>
    <property type="match status" value="1"/>
</dbReference>
<dbReference type="EC" id="2.4.1.-" evidence="4"/>
<dbReference type="Proteomes" id="UP000734854">
    <property type="component" value="Unassembled WGS sequence"/>
</dbReference>
<evidence type="ECO:0000313" key="7">
    <source>
        <dbReference type="EMBL" id="KAG6492120.1"/>
    </source>
</evidence>
<sequence>MADLHIFFLPFLAPGHMIPLVDLACIFARRGIKATVVTTTANVLLIQPTIDIVNAGDASLLHPIQLLPLCLPCSEAGIPEGHENLTAFPDPDISKLTAATDKLEHSFSLLIQTHRPDCIVADLFYPWAIDVAKQFAISLLSFNGSNCFLSMILSILHRDELNRGEIETERLIEIPGIPRKIHISVSQLPDFILRPTEFELKMSENYSGSHGIVTNSFYELERDYVDRASPNSINRKLWFVGPVSLQNRDLDSKIVRGRAAASMGDDYFSSWLETKSPRSVLYVCFGSLGRFTVTQLREIARGLEATDRPFIWVVWDADEPSDWLPEGFESRVIGSGKGLMVQGWAPQLLILNHEAVGGFVTHCGWNSCLEAITAGVPVITWPLFAEQFLNEKLLVDVHRMGIPIGAKLCSLKPEERTPVKGEQLTKAVDELMGDGEEAEERRKRARELGETARRAVEEGGSSYENMTRLIQELISLKAVDGSSECKGAS</sequence>
<dbReference type="Pfam" id="PF00201">
    <property type="entry name" value="UDPGT"/>
    <property type="match status" value="1"/>
</dbReference>
<reference evidence="7 8" key="1">
    <citation type="submission" date="2020-08" db="EMBL/GenBank/DDBJ databases">
        <title>Plant Genome Project.</title>
        <authorList>
            <person name="Zhang R.-G."/>
        </authorList>
    </citation>
    <scope>NUCLEOTIDE SEQUENCE [LARGE SCALE GENOMIC DNA]</scope>
    <source>
        <tissue evidence="7">Rhizome</tissue>
    </source>
</reference>
<dbReference type="FunFam" id="3.40.50.2000:FF:000063">
    <property type="entry name" value="Glycosyltransferase"/>
    <property type="match status" value="1"/>
</dbReference>